<protein>
    <recommendedName>
        <fullName evidence="3">Inhibitor of growth protein 3</fullName>
    </recommendedName>
</protein>
<feature type="binding site" evidence="10">
    <location>
        <position position="392"/>
    </location>
    <ligand>
        <name>Zn(2+)</name>
        <dbReference type="ChEBI" id="CHEBI:29105"/>
        <label>2</label>
    </ligand>
</feature>
<sequence>MPPRFANAQEQSASPTPENDLQDILVIQDIMDTLDQIPPELTRVHSDLNELGAVLYATLVNLETKLHQLIEWIQDPSIDPARRFQLLQEIAEEAARYKLGGDDKIRVAGGACDGIMAHQRHISNLLASSTLLRQDPPSPYTQSLILAQAPVYTSSRRQVARAVNSPFGGPSRAGGGGGTGDTPTKKKKNRVQAVGADDDASSVAGEKKKAPAKKRKPANRATSPADSLASTSAFANSRPSAPQTARQLAAAANKAKKAERADDSDDESDDDEKDGALGLDIGSREGSHIPGKGGNESVSGAAANAAADKSRRTGATARGVKRARADGEDEAESEAGDELQPANKRNGFARKIQLELAGDEVDVLPSDPVDLEPEERAYCICGQVSFGEMIGCDDDDCEIEWVSGGFVSTLWRLADVQYHILCLGLDKPPEGNWICPQCKERRKKNPKKKAAKAKAKK</sequence>
<keyword evidence="8" id="KW-0539">Nucleus</keyword>
<feature type="compositionally biased region" description="Polar residues" evidence="11">
    <location>
        <begin position="222"/>
        <end position="246"/>
    </location>
</feature>
<comment type="caution">
    <text evidence="14">The sequence shown here is derived from an EMBL/GenBank/DDBJ whole genome shotgun (WGS) entry which is preliminary data.</text>
</comment>
<dbReference type="CDD" id="cd15585">
    <property type="entry name" value="PHD_ING3"/>
    <property type="match status" value="1"/>
</dbReference>
<dbReference type="InterPro" id="IPR024610">
    <property type="entry name" value="ING_N_histone-binding"/>
</dbReference>
<dbReference type="GO" id="GO:0000785">
    <property type="term" value="C:chromatin"/>
    <property type="evidence" value="ECO:0007669"/>
    <property type="project" value="UniProtKB-ARBA"/>
</dbReference>
<dbReference type="GO" id="GO:0008270">
    <property type="term" value="F:zinc ion binding"/>
    <property type="evidence" value="ECO:0007669"/>
    <property type="project" value="UniProtKB-KW"/>
</dbReference>
<dbReference type="Proteomes" id="UP001182556">
    <property type="component" value="Unassembled WGS sequence"/>
</dbReference>
<evidence type="ECO:0000256" key="1">
    <source>
        <dbReference type="ARBA" id="ARBA00004123"/>
    </source>
</evidence>
<feature type="binding site" evidence="10">
    <location>
        <position position="379"/>
    </location>
    <ligand>
        <name>Zn(2+)</name>
        <dbReference type="ChEBI" id="CHEBI:29105"/>
        <label>1</label>
    </ligand>
</feature>
<evidence type="ECO:0000256" key="10">
    <source>
        <dbReference type="PIRSR" id="PIRSR628651-51"/>
    </source>
</evidence>
<feature type="site" description="Histone H3K4me3 binding" evidence="9">
    <location>
        <position position="401"/>
    </location>
</feature>
<evidence type="ECO:0000256" key="11">
    <source>
        <dbReference type="SAM" id="MobiDB-lite"/>
    </source>
</evidence>
<name>A0AAD9FU52_PAPLA</name>
<evidence type="ECO:0000256" key="5">
    <source>
        <dbReference type="ARBA" id="ARBA00022771"/>
    </source>
</evidence>
<feature type="domain" description="Inhibitor of growth protein N-terminal histone-binding" evidence="13">
    <location>
        <begin position="26"/>
        <end position="129"/>
    </location>
</feature>
<feature type="binding site" evidence="10">
    <location>
        <position position="419"/>
    </location>
    <ligand>
        <name>Zn(2+)</name>
        <dbReference type="ChEBI" id="CHEBI:29105"/>
        <label>1</label>
    </ligand>
</feature>
<dbReference type="InterPro" id="IPR028651">
    <property type="entry name" value="ING_fam"/>
</dbReference>
<feature type="site" description="Histone H3K4me3 binding" evidence="9">
    <location>
        <position position="393"/>
    </location>
</feature>
<evidence type="ECO:0000256" key="6">
    <source>
        <dbReference type="ARBA" id="ARBA00022833"/>
    </source>
</evidence>
<dbReference type="SMART" id="SM00249">
    <property type="entry name" value="PHD"/>
    <property type="match status" value="1"/>
</dbReference>
<feature type="site" description="Histone H3K4me3 binding" evidence="9">
    <location>
        <position position="389"/>
    </location>
</feature>
<evidence type="ECO:0000256" key="9">
    <source>
        <dbReference type="PIRSR" id="PIRSR628651-50"/>
    </source>
</evidence>
<feature type="binding site" evidence="10">
    <location>
        <position position="422"/>
    </location>
    <ligand>
        <name>Zn(2+)</name>
        <dbReference type="ChEBI" id="CHEBI:29105"/>
        <label>1</label>
    </ligand>
</feature>
<feature type="region of interest" description="Disordered" evidence="11">
    <location>
        <begin position="157"/>
        <end position="344"/>
    </location>
</feature>
<feature type="compositionally biased region" description="Acidic residues" evidence="11">
    <location>
        <begin position="262"/>
        <end position="273"/>
    </location>
</feature>
<dbReference type="GO" id="GO:0006355">
    <property type="term" value="P:regulation of DNA-templated transcription"/>
    <property type="evidence" value="ECO:0007669"/>
    <property type="project" value="TreeGrafter"/>
</dbReference>
<keyword evidence="6 10" id="KW-0862">Zinc</keyword>
<keyword evidence="5" id="KW-0863">Zinc-finger</keyword>
<feature type="binding site" evidence="10">
    <location>
        <position position="438"/>
    </location>
    <ligand>
        <name>Zn(2+)</name>
        <dbReference type="ChEBI" id="CHEBI:29105"/>
        <label>2</label>
    </ligand>
</feature>
<dbReference type="AlphaFoldDB" id="A0AAD9FU52"/>
<dbReference type="SUPFAM" id="SSF57903">
    <property type="entry name" value="FYVE/PHD zinc finger"/>
    <property type="match status" value="1"/>
</dbReference>
<dbReference type="InterPro" id="IPR001965">
    <property type="entry name" value="Znf_PHD"/>
</dbReference>
<dbReference type="PANTHER" id="PTHR10333:SF42">
    <property type="entry name" value="INHIBITOR OF GROWTH PROTEIN 5"/>
    <property type="match status" value="1"/>
</dbReference>
<evidence type="ECO:0000313" key="15">
    <source>
        <dbReference type="Proteomes" id="UP001182556"/>
    </source>
</evidence>
<dbReference type="Gene3D" id="6.10.140.1740">
    <property type="match status" value="1"/>
</dbReference>
<dbReference type="GO" id="GO:0005634">
    <property type="term" value="C:nucleus"/>
    <property type="evidence" value="ECO:0007669"/>
    <property type="project" value="UniProtKB-SubCell"/>
</dbReference>
<feature type="binding site" evidence="10">
    <location>
        <position position="381"/>
    </location>
    <ligand>
        <name>Zn(2+)</name>
        <dbReference type="ChEBI" id="CHEBI:29105"/>
        <label>1</label>
    </ligand>
</feature>
<dbReference type="InterPro" id="IPR042020">
    <property type="entry name" value="ING3_PHD"/>
</dbReference>
<evidence type="ECO:0000259" key="12">
    <source>
        <dbReference type="SMART" id="SM00249"/>
    </source>
</evidence>
<evidence type="ECO:0000256" key="3">
    <source>
        <dbReference type="ARBA" id="ARBA00021181"/>
    </source>
</evidence>
<evidence type="ECO:0000256" key="4">
    <source>
        <dbReference type="ARBA" id="ARBA00022723"/>
    </source>
</evidence>
<dbReference type="GO" id="GO:0006325">
    <property type="term" value="P:chromatin organization"/>
    <property type="evidence" value="ECO:0007669"/>
    <property type="project" value="UniProtKB-KW"/>
</dbReference>
<dbReference type="EMBL" id="JAODAN010000002">
    <property type="protein sequence ID" value="KAK1926148.1"/>
    <property type="molecule type" value="Genomic_DNA"/>
</dbReference>
<reference evidence="14" key="1">
    <citation type="submission" date="2023-02" db="EMBL/GenBank/DDBJ databases">
        <title>Identification and recombinant expression of a fungal hydrolase from Papiliotrema laurentii that hydrolyzes apple cutin and clears colloidal polyester polyurethane.</title>
        <authorList>
            <consortium name="DOE Joint Genome Institute"/>
            <person name="Roman V.A."/>
            <person name="Bojanowski C."/>
            <person name="Crable B.R."/>
            <person name="Wagner D.N."/>
            <person name="Hung C.S."/>
            <person name="Nadeau L.J."/>
            <person name="Schratz L."/>
            <person name="Haridas S."/>
            <person name="Pangilinan J."/>
            <person name="Lipzen A."/>
            <person name="Na H."/>
            <person name="Yan M."/>
            <person name="Ng V."/>
            <person name="Grigoriev I.V."/>
            <person name="Spatafora J.W."/>
            <person name="Barlow D."/>
            <person name="Biffinger J."/>
            <person name="Kelley-Loughnane N."/>
            <person name="Varaljay V.A."/>
            <person name="Crookes-Goodson W.J."/>
        </authorList>
    </citation>
    <scope>NUCLEOTIDE SEQUENCE</scope>
    <source>
        <strain evidence="14">5307AH</strain>
    </source>
</reference>
<feature type="compositionally biased region" description="Acidic residues" evidence="11">
    <location>
        <begin position="327"/>
        <end position="337"/>
    </location>
</feature>
<feature type="binding site" evidence="10">
    <location>
        <position position="435"/>
    </location>
    <ligand>
        <name>Zn(2+)</name>
        <dbReference type="ChEBI" id="CHEBI:29105"/>
        <label>2</label>
    </ligand>
</feature>
<feature type="binding site" evidence="10">
    <location>
        <position position="397"/>
    </location>
    <ligand>
        <name>Zn(2+)</name>
        <dbReference type="ChEBI" id="CHEBI:29105"/>
        <label>2</label>
    </ligand>
</feature>
<evidence type="ECO:0000259" key="13">
    <source>
        <dbReference type="SMART" id="SM01408"/>
    </source>
</evidence>
<comment type="similarity">
    <text evidence="2">Belongs to the ING family.</text>
</comment>
<evidence type="ECO:0000256" key="7">
    <source>
        <dbReference type="ARBA" id="ARBA00022853"/>
    </source>
</evidence>
<comment type="subcellular location">
    <subcellularLocation>
        <location evidence="1">Nucleus</location>
    </subcellularLocation>
</comment>
<dbReference type="PANTHER" id="PTHR10333">
    <property type="entry name" value="INHIBITOR OF GROWTH PROTEIN"/>
    <property type="match status" value="1"/>
</dbReference>
<dbReference type="SMART" id="SM01408">
    <property type="entry name" value="ING"/>
    <property type="match status" value="1"/>
</dbReference>
<evidence type="ECO:0000256" key="2">
    <source>
        <dbReference type="ARBA" id="ARBA00010210"/>
    </source>
</evidence>
<dbReference type="InterPro" id="IPR013083">
    <property type="entry name" value="Znf_RING/FYVE/PHD"/>
</dbReference>
<accession>A0AAD9FU52</accession>
<dbReference type="Gene3D" id="3.30.40.10">
    <property type="entry name" value="Zinc/RING finger domain, C3HC4 (zinc finger)"/>
    <property type="match status" value="2"/>
</dbReference>
<proteinExistence type="inferred from homology"/>
<keyword evidence="4 10" id="KW-0479">Metal-binding</keyword>
<dbReference type="Pfam" id="PF12998">
    <property type="entry name" value="ING"/>
    <property type="match status" value="1"/>
</dbReference>
<feature type="site" description="Histone H3K4me3 binding" evidence="9">
    <location>
        <position position="378"/>
    </location>
</feature>
<evidence type="ECO:0000313" key="14">
    <source>
        <dbReference type="EMBL" id="KAK1926148.1"/>
    </source>
</evidence>
<organism evidence="14 15">
    <name type="scientific">Papiliotrema laurentii</name>
    <name type="common">Cryptococcus laurentii</name>
    <dbReference type="NCBI Taxonomy" id="5418"/>
    <lineage>
        <taxon>Eukaryota</taxon>
        <taxon>Fungi</taxon>
        <taxon>Dikarya</taxon>
        <taxon>Basidiomycota</taxon>
        <taxon>Agaricomycotina</taxon>
        <taxon>Tremellomycetes</taxon>
        <taxon>Tremellales</taxon>
        <taxon>Rhynchogastremaceae</taxon>
        <taxon>Papiliotrema</taxon>
    </lineage>
</organism>
<evidence type="ECO:0000256" key="8">
    <source>
        <dbReference type="ARBA" id="ARBA00023242"/>
    </source>
</evidence>
<keyword evidence="7" id="KW-0156">Chromatin regulator</keyword>
<keyword evidence="15" id="KW-1185">Reference proteome</keyword>
<gene>
    <name evidence="14" type="ORF">DB88DRAFT_151834</name>
</gene>
<feature type="compositionally biased region" description="Gly residues" evidence="11">
    <location>
        <begin position="171"/>
        <end position="180"/>
    </location>
</feature>
<feature type="domain" description="Zinc finger PHD-type" evidence="12">
    <location>
        <begin position="378"/>
        <end position="439"/>
    </location>
</feature>
<dbReference type="InterPro" id="IPR011011">
    <property type="entry name" value="Znf_FYVE_PHD"/>
</dbReference>